<dbReference type="GO" id="GO:0003887">
    <property type="term" value="F:DNA-directed DNA polymerase activity"/>
    <property type="evidence" value="ECO:0007669"/>
    <property type="project" value="InterPro"/>
</dbReference>
<dbReference type="InterPro" id="IPR036388">
    <property type="entry name" value="WH-like_DNA-bd_sf"/>
</dbReference>
<feature type="domain" description="Initiator Rep protein WH1" evidence="2">
    <location>
        <begin position="27"/>
        <end position="173"/>
    </location>
</feature>
<sequence>MDNTIKVTSDVQNMSEGVIELNKEYTVAKDNMLVQKAKIDLSEKELKLIDWLISKIKPDDKEILQVDTSISEINLVLGFGTGGRNIKQTKDALLNLSNKGFWIESEDSSGIEIARWIDEVSLKYNGKAILKLHSKLAPYLLQLAEKGNYTSYYLRTIISLKSKYSLLLYQLAKSGLHHGVIGGTVEEIQEYFGHKDLSWGTFNGRYLKKAIEEVNSKTDLHIEMLLGKNGRKVVRVEFRITKKIRKEVSGKIQVPMHNWLDS</sequence>
<keyword evidence="4" id="KW-1185">Reference proteome</keyword>
<evidence type="ECO:0000313" key="4">
    <source>
        <dbReference type="Proteomes" id="UP000184758"/>
    </source>
</evidence>
<organism evidence="3 4">
    <name type="scientific">Carnobacterium alterfunditum</name>
    <dbReference type="NCBI Taxonomy" id="28230"/>
    <lineage>
        <taxon>Bacteria</taxon>
        <taxon>Bacillati</taxon>
        <taxon>Bacillota</taxon>
        <taxon>Bacilli</taxon>
        <taxon>Lactobacillales</taxon>
        <taxon>Carnobacteriaceae</taxon>
        <taxon>Carnobacterium</taxon>
    </lineage>
</organism>
<dbReference type="RefSeq" id="WP_051905853.1">
    <property type="nucleotide sequence ID" value="NZ_FSRN01000005.1"/>
</dbReference>
<dbReference type="InterPro" id="IPR036390">
    <property type="entry name" value="WH_DNA-bd_sf"/>
</dbReference>
<dbReference type="eggNOG" id="COG5527">
    <property type="taxonomic scope" value="Bacteria"/>
</dbReference>
<comment type="similarity">
    <text evidence="1">Belongs to the initiator RepB protein family.</text>
</comment>
<accession>A0A1N6IMA6</accession>
<dbReference type="OrthoDB" id="2315881at2"/>
<evidence type="ECO:0000313" key="3">
    <source>
        <dbReference type="EMBL" id="SIO33161.1"/>
    </source>
</evidence>
<protein>
    <submittedName>
        <fullName evidence="3">Initiator Replication protein</fullName>
    </submittedName>
</protein>
<dbReference type="SUPFAM" id="SSF46785">
    <property type="entry name" value="Winged helix' DNA-binding domain"/>
    <property type="match status" value="2"/>
</dbReference>
<evidence type="ECO:0000256" key="1">
    <source>
        <dbReference type="ARBA" id="ARBA00038283"/>
    </source>
</evidence>
<evidence type="ECO:0000259" key="2">
    <source>
        <dbReference type="Pfam" id="PF01051"/>
    </source>
</evidence>
<name>A0A1N6IMA6_9LACT</name>
<gene>
    <name evidence="3" type="ORF">SAMN05878443_2415</name>
</gene>
<dbReference type="Proteomes" id="UP000184758">
    <property type="component" value="Unassembled WGS sequence"/>
</dbReference>
<dbReference type="Pfam" id="PF01051">
    <property type="entry name" value="Rep3_N"/>
    <property type="match status" value="1"/>
</dbReference>
<dbReference type="STRING" id="28230.SAMN05878443_2415"/>
<dbReference type="AlphaFoldDB" id="A0A1N6IMA6"/>
<dbReference type="GO" id="GO:0006270">
    <property type="term" value="P:DNA replication initiation"/>
    <property type="evidence" value="ECO:0007669"/>
    <property type="project" value="InterPro"/>
</dbReference>
<dbReference type="Pfam" id="PF21205">
    <property type="entry name" value="Rep3_C"/>
    <property type="match status" value="1"/>
</dbReference>
<proteinExistence type="inferred from homology"/>
<dbReference type="Gene3D" id="1.10.10.10">
    <property type="entry name" value="Winged helix-like DNA-binding domain superfamily/Winged helix DNA-binding domain"/>
    <property type="match status" value="2"/>
</dbReference>
<dbReference type="EMBL" id="FSRN01000005">
    <property type="protein sequence ID" value="SIO33161.1"/>
    <property type="molecule type" value="Genomic_DNA"/>
</dbReference>
<dbReference type="InterPro" id="IPR000525">
    <property type="entry name" value="Initiator_Rep_WH1"/>
</dbReference>
<reference evidence="4" key="1">
    <citation type="submission" date="2016-11" db="EMBL/GenBank/DDBJ databases">
        <authorList>
            <person name="Varghese N."/>
            <person name="Submissions S."/>
        </authorList>
    </citation>
    <scope>NUCLEOTIDE SEQUENCE [LARGE SCALE GENOMIC DNA]</scope>
    <source>
        <strain evidence="4">313</strain>
    </source>
</reference>